<protein>
    <submittedName>
        <fullName evidence="2">Glycosyltransferase family 2 protein</fullName>
        <ecNumber evidence="2">2.4.-.-</ecNumber>
    </submittedName>
</protein>
<keyword evidence="2" id="KW-0808">Transferase</keyword>
<dbReference type="SUPFAM" id="SSF53448">
    <property type="entry name" value="Nucleotide-diphospho-sugar transferases"/>
    <property type="match status" value="1"/>
</dbReference>
<dbReference type="Pfam" id="PF00535">
    <property type="entry name" value="Glycos_transf_2"/>
    <property type="match status" value="1"/>
</dbReference>
<dbReference type="EC" id="2.4.-.-" evidence="2"/>
<dbReference type="InterPro" id="IPR029044">
    <property type="entry name" value="Nucleotide-diphossugar_trans"/>
</dbReference>
<dbReference type="EMBL" id="CP136862">
    <property type="protein sequence ID" value="WOJ90798.1"/>
    <property type="molecule type" value="Genomic_DNA"/>
</dbReference>
<accession>A0ABZ0HVS7</accession>
<dbReference type="CDD" id="cd00761">
    <property type="entry name" value="Glyco_tranf_GTA_type"/>
    <property type="match status" value="1"/>
</dbReference>
<name>A0ABZ0HVS7_9HYPH</name>
<dbReference type="Gene3D" id="3.90.550.10">
    <property type="entry name" value="Spore Coat Polysaccharide Biosynthesis Protein SpsA, Chain A"/>
    <property type="match status" value="1"/>
</dbReference>
<keyword evidence="2" id="KW-0328">Glycosyltransferase</keyword>
<reference evidence="2 3" key="1">
    <citation type="submission" date="2023-10" db="EMBL/GenBank/DDBJ databases">
        <title>Novel methanotroph of the genus Methylocapsa from a subarctic wetland.</title>
        <authorList>
            <person name="Belova S.E."/>
            <person name="Oshkin I.Y."/>
            <person name="Miroshnikov K."/>
            <person name="Dedysh S.N."/>
        </authorList>
    </citation>
    <scope>NUCLEOTIDE SEQUENCE [LARGE SCALE GENOMIC DNA]</scope>
    <source>
        <strain evidence="2 3">RX1</strain>
    </source>
</reference>
<gene>
    <name evidence="2" type="ORF">RZS28_05795</name>
</gene>
<proteinExistence type="predicted"/>
<dbReference type="PANTHER" id="PTHR22916">
    <property type="entry name" value="GLYCOSYLTRANSFERASE"/>
    <property type="match status" value="1"/>
</dbReference>
<dbReference type="Proteomes" id="UP001626536">
    <property type="component" value="Chromosome"/>
</dbReference>
<organism evidence="2 3">
    <name type="scientific">Methylocapsa polymorpha</name>
    <dbReference type="NCBI Taxonomy" id="3080828"/>
    <lineage>
        <taxon>Bacteria</taxon>
        <taxon>Pseudomonadati</taxon>
        <taxon>Pseudomonadota</taxon>
        <taxon>Alphaproteobacteria</taxon>
        <taxon>Hyphomicrobiales</taxon>
        <taxon>Beijerinckiaceae</taxon>
        <taxon>Methylocapsa</taxon>
    </lineage>
</organism>
<feature type="domain" description="Glycosyltransferase 2-like" evidence="1">
    <location>
        <begin position="42"/>
        <end position="149"/>
    </location>
</feature>
<dbReference type="GO" id="GO:0016757">
    <property type="term" value="F:glycosyltransferase activity"/>
    <property type="evidence" value="ECO:0007669"/>
    <property type="project" value="UniProtKB-KW"/>
</dbReference>
<evidence type="ECO:0000313" key="3">
    <source>
        <dbReference type="Proteomes" id="UP001626536"/>
    </source>
</evidence>
<dbReference type="RefSeq" id="WP_407340384.1">
    <property type="nucleotide sequence ID" value="NZ_CP136862.1"/>
</dbReference>
<dbReference type="PANTHER" id="PTHR22916:SF3">
    <property type="entry name" value="UDP-GLCNAC:BETAGAL BETA-1,3-N-ACETYLGLUCOSAMINYLTRANSFERASE-LIKE PROTEIN 1"/>
    <property type="match status" value="1"/>
</dbReference>
<keyword evidence="3" id="KW-1185">Reference proteome</keyword>
<evidence type="ECO:0000313" key="2">
    <source>
        <dbReference type="EMBL" id="WOJ90798.1"/>
    </source>
</evidence>
<dbReference type="InterPro" id="IPR001173">
    <property type="entry name" value="Glyco_trans_2-like"/>
</dbReference>
<evidence type="ECO:0000259" key="1">
    <source>
        <dbReference type="Pfam" id="PF00535"/>
    </source>
</evidence>
<sequence length="398" mass="44145">MRPFEDKDQTMEAAGAATSISASGLASGLGGDKKSLRLPLVSVIVINFNYGRFLGATVDSIFEQTYPNIECVIVDNASTDESGEVLRQIEQCRPNVKIVRRTTNDGQTPAALDGFAASNGHYVIFVDADDLLLPHCVETHVFVHLSLRVHVGFTSGDMIQVVDDQVVLGTEHAFNRTILERPFVKRDAARPYRHVLGPPWPDESFDRSILDTIRFVPMGANQWVWAPTSANCFRRDALALFADSPSLRGLRTGTDIYFCLGINAVSGSVLIDQAVAVYRLHGGNVYSRRPQLNHVLCYEPGGAGDSNALAKAYLIDHLIERADRFVGLGWTKFDYARLLWRLDCPNPDRAGPPWARRSRLASGLVNYFKIFARVLGPLHAKALMLASRVPWAEIRRLR</sequence>